<reference evidence="13" key="2">
    <citation type="submission" date="2018-02" db="UniProtKB">
        <authorList>
            <consortium name="EnsemblPlants"/>
        </authorList>
    </citation>
    <scope>IDENTIFICATION</scope>
    <source>
        <strain evidence="13">Williams 82</strain>
    </source>
</reference>
<dbReference type="SMART" id="SM00336">
    <property type="entry name" value="BBOX"/>
    <property type="match status" value="1"/>
</dbReference>
<evidence type="ECO:0000256" key="8">
    <source>
        <dbReference type="PROSITE-ProRule" id="PRU00357"/>
    </source>
</evidence>
<gene>
    <name evidence="12" type="ORF">GLYMA_09G184600</name>
</gene>
<accession>K7M1Z5</accession>
<evidence type="ECO:0000256" key="6">
    <source>
        <dbReference type="ARBA" id="ARBA00023242"/>
    </source>
</evidence>
<dbReference type="CDD" id="cd19821">
    <property type="entry name" value="Bbox1_BBX-like"/>
    <property type="match status" value="1"/>
</dbReference>
<dbReference type="InParanoid" id="K7M1Z5"/>
<evidence type="ECO:0000313" key="14">
    <source>
        <dbReference type="Proteomes" id="UP000008827"/>
    </source>
</evidence>
<evidence type="ECO:0000256" key="7">
    <source>
        <dbReference type="PROSITE-ProRule" id="PRU00024"/>
    </source>
</evidence>
<dbReference type="EnsemblPlants" id="KRH39194">
    <property type="protein sequence ID" value="KRH39194"/>
    <property type="gene ID" value="GLYMA_09G184600"/>
</dbReference>
<dbReference type="eggNOG" id="KOG1601">
    <property type="taxonomic scope" value="Eukaryota"/>
</dbReference>
<dbReference type="GO" id="GO:0006355">
    <property type="term" value="P:regulation of DNA-templated transcription"/>
    <property type="evidence" value="ECO:0000318"/>
    <property type="project" value="GO_Central"/>
</dbReference>
<dbReference type="GO" id="GO:0008270">
    <property type="term" value="F:zinc ion binding"/>
    <property type="evidence" value="ECO:0007669"/>
    <property type="project" value="UniProtKB-KW"/>
</dbReference>
<keyword evidence="14" id="KW-1185">Reference proteome</keyword>
<feature type="region of interest" description="Disordered" evidence="9">
    <location>
        <begin position="81"/>
        <end position="111"/>
    </location>
</feature>
<dbReference type="InterPro" id="IPR052453">
    <property type="entry name" value="CONSTANS-like_ZF"/>
</dbReference>
<dbReference type="STRING" id="3847.K7M1Z5"/>
<dbReference type="Gramene" id="KRH39195">
    <property type="protein sequence ID" value="KRH39195"/>
    <property type="gene ID" value="GLYMA_09G184600"/>
</dbReference>
<dbReference type="ExpressionAtlas" id="K7M1Z5">
    <property type="expression patterns" value="baseline and differential"/>
</dbReference>
<proteinExistence type="inferred from homology"/>
<dbReference type="Gramene" id="KRH39194">
    <property type="protein sequence ID" value="KRH39194"/>
    <property type="gene ID" value="GLYMA_09G184600"/>
</dbReference>
<comment type="similarity">
    <text evidence="2">Belongs to the CONSTANS family.</text>
</comment>
<sequence>MTNEMKEASALGARTARACESCLKVRARWYCAADDAFLCHGCDNMVHSANQLASRHERVKLQTASSKVNYSVTPKVAWHSGFTRKARTPRSNNKHSSLQQQQQKPLHEEQGEEEEVFFNNTIISVQPLVPELGSEEPLLNDETEEQLLCRVPVFDAELCSIYNEVKDEVNVAGGEVAFDLENFSSEFLPTDMDLAEFSADVESLLGNGVDEDSPVKKGSELVLLDCKEEGDDEMDACVNGIGANKDAMVKVKDEEELDADDDTACHLDSILDMNSEAFNWNIAESESPAQAQEDEVSKVGTNKKDIFLRLNYEEVITAWASQGSPWTTGTPPKFFNSDDCWLDLFSYSIIADLIYIWLKEEGCVASSVTDVKFVDIPEIIRRAEMCYAFGNQCKGSNGGGVQCYYGEVRSLRVHADGGREARVSRYREKRRTRLFAKKIRYEVRKLNAEKRPRMKGRFVKSVPLLEPLLCQLNYQSSPLT</sequence>
<evidence type="ECO:0000256" key="2">
    <source>
        <dbReference type="ARBA" id="ARBA00010024"/>
    </source>
</evidence>
<dbReference type="Proteomes" id="UP000008827">
    <property type="component" value="Chromosome 9"/>
</dbReference>
<dbReference type="Pfam" id="PF06203">
    <property type="entry name" value="CCT"/>
    <property type="match status" value="1"/>
</dbReference>
<evidence type="ECO:0000313" key="12">
    <source>
        <dbReference type="EMBL" id="KRH39194.1"/>
    </source>
</evidence>
<dbReference type="PaxDb" id="3847-GLYMA13G33420.4"/>
<dbReference type="GO" id="GO:0005634">
    <property type="term" value="C:nucleus"/>
    <property type="evidence" value="ECO:0000318"/>
    <property type="project" value="GO_Central"/>
</dbReference>
<dbReference type="PANTHER" id="PTHR31874">
    <property type="entry name" value="CCT MOTIF FAMILY PROTEIN, EXPRESSED"/>
    <property type="match status" value="1"/>
</dbReference>
<dbReference type="EMBL" id="CM000842">
    <property type="protein sequence ID" value="KRH39194.1"/>
    <property type="molecule type" value="Genomic_DNA"/>
</dbReference>
<dbReference type="PROSITE" id="PS51017">
    <property type="entry name" value="CCT"/>
    <property type="match status" value="1"/>
</dbReference>
<dbReference type="InterPro" id="IPR049808">
    <property type="entry name" value="CONSTANS-like_Bbox1"/>
</dbReference>
<organism evidence="13">
    <name type="scientific">Glycine max</name>
    <name type="common">Soybean</name>
    <name type="synonym">Glycine hispida</name>
    <dbReference type="NCBI Taxonomy" id="3847"/>
    <lineage>
        <taxon>Eukaryota</taxon>
        <taxon>Viridiplantae</taxon>
        <taxon>Streptophyta</taxon>
        <taxon>Embryophyta</taxon>
        <taxon>Tracheophyta</taxon>
        <taxon>Spermatophyta</taxon>
        <taxon>Magnoliopsida</taxon>
        <taxon>eudicotyledons</taxon>
        <taxon>Gunneridae</taxon>
        <taxon>Pentapetalae</taxon>
        <taxon>rosids</taxon>
        <taxon>fabids</taxon>
        <taxon>Fabales</taxon>
        <taxon>Fabaceae</taxon>
        <taxon>Papilionoideae</taxon>
        <taxon>50 kb inversion clade</taxon>
        <taxon>NPAAA clade</taxon>
        <taxon>indigoferoid/millettioid clade</taxon>
        <taxon>Phaseoleae</taxon>
        <taxon>Glycine</taxon>
        <taxon>Glycine subgen. Soja</taxon>
    </lineage>
</organism>
<feature type="domain" description="CCT" evidence="11">
    <location>
        <begin position="419"/>
        <end position="461"/>
    </location>
</feature>
<evidence type="ECO:0000256" key="1">
    <source>
        <dbReference type="ARBA" id="ARBA00004123"/>
    </source>
</evidence>
<dbReference type="InterPro" id="IPR000315">
    <property type="entry name" value="Znf_B-box"/>
</dbReference>
<name>K7M1Z5_SOYBN</name>
<keyword evidence="3" id="KW-0479">Metal-binding</keyword>
<evidence type="ECO:0008006" key="15">
    <source>
        <dbReference type="Google" id="ProtNLM"/>
    </source>
</evidence>
<evidence type="ECO:0000256" key="5">
    <source>
        <dbReference type="ARBA" id="ARBA00022833"/>
    </source>
</evidence>
<reference evidence="12 13" key="1">
    <citation type="journal article" date="2010" name="Nature">
        <title>Genome sequence of the palaeopolyploid soybean.</title>
        <authorList>
            <person name="Schmutz J."/>
            <person name="Cannon S.B."/>
            <person name="Schlueter J."/>
            <person name="Ma J."/>
            <person name="Mitros T."/>
            <person name="Nelson W."/>
            <person name="Hyten D.L."/>
            <person name="Song Q."/>
            <person name="Thelen J.J."/>
            <person name="Cheng J."/>
            <person name="Xu D."/>
            <person name="Hellsten U."/>
            <person name="May G.D."/>
            <person name="Yu Y."/>
            <person name="Sakurai T."/>
            <person name="Umezawa T."/>
            <person name="Bhattacharyya M.K."/>
            <person name="Sandhu D."/>
            <person name="Valliyodan B."/>
            <person name="Lindquist E."/>
            <person name="Peto M."/>
            <person name="Grant D."/>
            <person name="Shu S."/>
            <person name="Goodstein D."/>
            <person name="Barry K."/>
            <person name="Futrell-Griggs M."/>
            <person name="Abernathy B."/>
            <person name="Du J."/>
            <person name="Tian Z."/>
            <person name="Zhu L."/>
            <person name="Gill N."/>
            <person name="Joshi T."/>
            <person name="Libault M."/>
            <person name="Sethuraman A."/>
            <person name="Zhang X.-C."/>
            <person name="Shinozaki K."/>
            <person name="Nguyen H.T."/>
            <person name="Wing R.A."/>
            <person name="Cregan P."/>
            <person name="Specht J."/>
            <person name="Grimwood J."/>
            <person name="Rokhsar D."/>
            <person name="Stacey G."/>
            <person name="Shoemaker R.C."/>
            <person name="Jackson S.A."/>
        </authorList>
    </citation>
    <scope>NUCLEOTIDE SEQUENCE [LARGE SCALE GENOMIC DNA]</scope>
    <source>
        <strain evidence="13">cv. Williams 82</strain>
        <tissue evidence="12">Callus</tissue>
    </source>
</reference>
<dbReference type="PANTHER" id="PTHR31874:SF55">
    <property type="entry name" value="ZINC FINGER PROTEIN CONSTANS-LIKE 7"/>
    <property type="match status" value="1"/>
</dbReference>
<evidence type="ECO:0000256" key="9">
    <source>
        <dbReference type="SAM" id="MobiDB-lite"/>
    </source>
</evidence>
<feature type="compositionally biased region" description="Low complexity" evidence="9">
    <location>
        <begin position="94"/>
        <end position="104"/>
    </location>
</feature>
<evidence type="ECO:0000259" key="11">
    <source>
        <dbReference type="PROSITE" id="PS51017"/>
    </source>
</evidence>
<comment type="subcellular location">
    <subcellularLocation>
        <location evidence="1 8">Nucleus</location>
    </subcellularLocation>
</comment>
<evidence type="ECO:0000313" key="13">
    <source>
        <dbReference type="EnsemblPlants" id="KRH39195"/>
    </source>
</evidence>
<evidence type="ECO:0000256" key="3">
    <source>
        <dbReference type="ARBA" id="ARBA00022723"/>
    </source>
</evidence>
<dbReference type="OrthoDB" id="153872at2759"/>
<dbReference type="EMBL" id="CM000842">
    <property type="protein sequence ID" value="KRH39195.1"/>
    <property type="molecule type" value="Genomic_DNA"/>
</dbReference>
<dbReference type="AlphaFoldDB" id="K7M1Z5"/>
<keyword evidence="5" id="KW-0862">Zinc</keyword>
<dbReference type="SMR" id="K7M1Z5"/>
<dbReference type="PROSITE" id="PS50119">
    <property type="entry name" value="ZF_BBOX"/>
    <property type="match status" value="1"/>
</dbReference>
<protein>
    <recommendedName>
        <fullName evidence="15">CONSTANS-like zinc finger protein</fullName>
    </recommendedName>
</protein>
<dbReference type="InterPro" id="IPR010402">
    <property type="entry name" value="CCT_domain"/>
</dbReference>
<evidence type="ECO:0000259" key="10">
    <source>
        <dbReference type="PROSITE" id="PS50119"/>
    </source>
</evidence>
<reference evidence="12" key="3">
    <citation type="submission" date="2018-07" db="EMBL/GenBank/DDBJ databases">
        <title>WGS assembly of Glycine max.</title>
        <authorList>
            <person name="Schmutz J."/>
            <person name="Cannon S."/>
            <person name="Schlueter J."/>
            <person name="Ma J."/>
            <person name="Mitros T."/>
            <person name="Nelson W."/>
            <person name="Hyten D."/>
            <person name="Song Q."/>
            <person name="Thelen J."/>
            <person name="Cheng J."/>
            <person name="Xu D."/>
            <person name="Hellsten U."/>
            <person name="May G."/>
            <person name="Yu Y."/>
            <person name="Sakurai T."/>
            <person name="Umezawa T."/>
            <person name="Bhattacharyya M."/>
            <person name="Sandhu D."/>
            <person name="Valliyodan B."/>
            <person name="Lindquist E."/>
            <person name="Peto M."/>
            <person name="Grant D."/>
            <person name="Shu S."/>
            <person name="Goodstein D."/>
            <person name="Barry K."/>
            <person name="Futrell-Griggs M."/>
            <person name="Abernathy B."/>
            <person name="Du J."/>
            <person name="Tian Z."/>
            <person name="Zhu L."/>
            <person name="Gill N."/>
            <person name="Joshi T."/>
            <person name="Libault M."/>
            <person name="Sethuraman A."/>
            <person name="Zhang X."/>
            <person name="Shinozaki K."/>
            <person name="Nguyen H."/>
            <person name="Wing R."/>
            <person name="Cregan P."/>
            <person name="Specht J."/>
            <person name="Grimwood J."/>
            <person name="Rokhsar D."/>
            <person name="Stacey G."/>
            <person name="Shoemaker R."/>
            <person name="Jackson S."/>
        </authorList>
    </citation>
    <scope>NUCLEOTIDE SEQUENCE</scope>
    <source>
        <tissue evidence="12">Callus</tissue>
    </source>
</reference>
<feature type="domain" description="B box-type" evidence="10">
    <location>
        <begin position="14"/>
        <end position="61"/>
    </location>
</feature>
<keyword evidence="6 8" id="KW-0539">Nucleus</keyword>
<dbReference type="EnsemblPlants" id="KRH39195">
    <property type="protein sequence ID" value="KRH39195"/>
    <property type="gene ID" value="GLYMA_09G184600"/>
</dbReference>
<keyword evidence="4 7" id="KW-0863">Zinc-finger</keyword>
<evidence type="ECO:0000256" key="4">
    <source>
        <dbReference type="ARBA" id="ARBA00022771"/>
    </source>
</evidence>